<accession>A0A2X2RMG9</accession>
<proteinExistence type="predicted"/>
<dbReference type="GO" id="GO:0015485">
    <property type="term" value="F:cholesterol binding"/>
    <property type="evidence" value="ECO:0007669"/>
    <property type="project" value="InterPro"/>
</dbReference>
<evidence type="ECO:0000313" key="2">
    <source>
        <dbReference type="Proteomes" id="UP000249891"/>
    </source>
</evidence>
<dbReference type="InterPro" id="IPR036363">
    <property type="entry name" value="Thiol_cytolysin_ab_sf"/>
</dbReference>
<dbReference type="EMBL" id="UARG01000017">
    <property type="protein sequence ID" value="SQA77833.1"/>
    <property type="molecule type" value="Genomic_DNA"/>
</dbReference>
<name>A0A2X2RMG9_CAPOC</name>
<dbReference type="Gene3D" id="3.40.30.40">
    <property type="entry name" value="Perfringolysin"/>
    <property type="match status" value="1"/>
</dbReference>
<dbReference type="Proteomes" id="UP000249891">
    <property type="component" value="Unassembled WGS sequence"/>
</dbReference>
<dbReference type="InterPro" id="IPR036359">
    <property type="entry name" value="Thiol_cytolysin_sf"/>
</dbReference>
<dbReference type="RefSeq" id="WP_128091197.1">
    <property type="nucleotide sequence ID" value="NZ_UARG01000017.1"/>
</dbReference>
<dbReference type="Gene3D" id="3.90.840.10">
    <property type="entry name" value="Thiol-activated cytolysin superfamily/Thiol-activated cytolysin, alpha-beta domain"/>
    <property type="match status" value="1"/>
</dbReference>
<evidence type="ECO:0000313" key="1">
    <source>
        <dbReference type="EMBL" id="SQA77833.1"/>
    </source>
</evidence>
<gene>
    <name evidence="1" type="primary">ply</name>
    <name evidence="1" type="ORF">NCTC11546_01053</name>
</gene>
<protein>
    <submittedName>
        <fullName evidence="1">Thiol-activated cytolysin</fullName>
    </submittedName>
</protein>
<reference evidence="1 2" key="1">
    <citation type="submission" date="2018-06" db="EMBL/GenBank/DDBJ databases">
        <authorList>
            <consortium name="Pathogen Informatics"/>
            <person name="Doyle S."/>
        </authorList>
    </citation>
    <scope>NUCLEOTIDE SEQUENCE [LARGE SCALE GENOMIC DNA]</scope>
    <source>
        <strain evidence="1 2">NCTC11546</strain>
    </source>
</reference>
<dbReference type="SUPFAM" id="SSF56978">
    <property type="entry name" value="Perfringolysin"/>
    <property type="match status" value="1"/>
</dbReference>
<dbReference type="InterPro" id="IPR001869">
    <property type="entry name" value="Thiol_cytolysin"/>
</dbReference>
<dbReference type="AlphaFoldDB" id="A0A2X2RMG9"/>
<dbReference type="Pfam" id="PF01289">
    <property type="entry name" value="Thiol_cytolysin"/>
    <property type="match status" value="1"/>
</dbReference>
<organism evidence="1 2">
    <name type="scientific">Capnocytophaga ochracea</name>
    <dbReference type="NCBI Taxonomy" id="1018"/>
    <lineage>
        <taxon>Bacteria</taxon>
        <taxon>Pseudomonadati</taxon>
        <taxon>Bacteroidota</taxon>
        <taxon>Flavobacteriia</taxon>
        <taxon>Flavobacteriales</taxon>
        <taxon>Flavobacteriaceae</taxon>
        <taxon>Capnocytophaga</taxon>
    </lineage>
</organism>
<dbReference type="PRINTS" id="PR01400">
    <property type="entry name" value="TACYTOLYSIN"/>
</dbReference>
<sequence>MKKIIKSLLVISSITFMVVSCSKSEPETLEKQLAELKPVEFPDKGDEVLQSKTNRELGNGKKELIQVVKKSMPIDPVELVDISNLDVIYPGSILRGDSFMEGGLDPIAVVNPKEVTISISLQGRGYDVKKSTIPSVSNIRQQMNDLTKDIHLDADTAPTYLNYYANSVESYASFNKSFRTHARASALFGLAKKSFNYETSELSINHDKYVLIKVRQFFYNIAVDPKPYDQWGDLDNTNLGTHEPVYISSVDYGRVAHLLVKTTLSAQEVYKKISGSVSLGLPIIMKHKGSIDNNTEENKFFTENQVRVLTLGGPLKFGAITDYVSFMNFLYTPSPRELIESAVPISYKVRTLKDNREVQVRTFYTEQRVIRE</sequence>
<dbReference type="PROSITE" id="PS51257">
    <property type="entry name" value="PROKAR_LIPOPROTEIN"/>
    <property type="match status" value="1"/>
</dbReference>